<dbReference type="WBParaSite" id="GPUH_0001752601-mRNA-1">
    <property type="protein sequence ID" value="GPUH_0001752601-mRNA-1"/>
    <property type="gene ID" value="GPUH_0001752601"/>
</dbReference>
<protein>
    <submittedName>
        <fullName evidence="1">HAUS1 protein</fullName>
    </submittedName>
</protein>
<accession>A0A183E963</accession>
<dbReference type="AlphaFoldDB" id="A0A183E963"/>
<sequence>LQKFVEVISCLKILSQSTGTAILLYEELKRTTDDMTPSLLEPFDASTVERDRALELLRHRSDLQLIAEEGVKL</sequence>
<proteinExistence type="predicted"/>
<evidence type="ECO:0000313" key="1">
    <source>
        <dbReference type="WBParaSite" id="GPUH_0001752601-mRNA-1"/>
    </source>
</evidence>
<reference evidence="1" key="1">
    <citation type="submission" date="2016-06" db="UniProtKB">
        <authorList>
            <consortium name="WormBaseParasite"/>
        </authorList>
    </citation>
    <scope>IDENTIFICATION</scope>
</reference>
<name>A0A183E963_9BILA</name>
<organism evidence="1">
    <name type="scientific">Gongylonema pulchrum</name>
    <dbReference type="NCBI Taxonomy" id="637853"/>
    <lineage>
        <taxon>Eukaryota</taxon>
        <taxon>Metazoa</taxon>
        <taxon>Ecdysozoa</taxon>
        <taxon>Nematoda</taxon>
        <taxon>Chromadorea</taxon>
        <taxon>Rhabditida</taxon>
        <taxon>Spirurina</taxon>
        <taxon>Spiruromorpha</taxon>
        <taxon>Spiruroidea</taxon>
        <taxon>Gongylonematidae</taxon>
        <taxon>Gongylonema</taxon>
    </lineage>
</organism>